<accession>A0ABU7MBV9</accession>
<name>A0ABU7MBV9_9ACTN</name>
<proteinExistence type="predicted"/>
<keyword evidence="2" id="KW-1185">Reference proteome</keyword>
<dbReference type="EMBL" id="JAZDUF010000002">
    <property type="protein sequence ID" value="MEE3850550.1"/>
    <property type="molecule type" value="Genomic_DNA"/>
</dbReference>
<dbReference type="Proteomes" id="UP001347146">
    <property type="component" value="Unassembled WGS sequence"/>
</dbReference>
<organism evidence="1 2">
    <name type="scientific">Gordonia sesuvii</name>
    <dbReference type="NCBI Taxonomy" id="3116777"/>
    <lineage>
        <taxon>Bacteria</taxon>
        <taxon>Bacillati</taxon>
        <taxon>Actinomycetota</taxon>
        <taxon>Actinomycetes</taxon>
        <taxon>Mycobacteriales</taxon>
        <taxon>Gordoniaceae</taxon>
        <taxon>Gordonia</taxon>
    </lineage>
</organism>
<evidence type="ECO:0008006" key="3">
    <source>
        <dbReference type="Google" id="ProtNLM"/>
    </source>
</evidence>
<protein>
    <recommendedName>
        <fullName evidence="3">DUF5642 domain-containing protein</fullName>
    </recommendedName>
</protein>
<dbReference type="PROSITE" id="PS51257">
    <property type="entry name" value="PROKAR_LIPOPROTEIN"/>
    <property type="match status" value="1"/>
</dbReference>
<gene>
    <name evidence="1" type="ORF">VZC37_09410</name>
</gene>
<comment type="caution">
    <text evidence="1">The sequence shown here is derived from an EMBL/GenBank/DDBJ whole genome shotgun (WGS) entry which is preliminary data.</text>
</comment>
<evidence type="ECO:0000313" key="1">
    <source>
        <dbReference type="EMBL" id="MEE3850550.1"/>
    </source>
</evidence>
<evidence type="ECO:0000313" key="2">
    <source>
        <dbReference type="Proteomes" id="UP001347146"/>
    </source>
</evidence>
<dbReference type="RefSeq" id="WP_330432191.1">
    <property type="nucleotide sequence ID" value="NZ_JAZDUF010000002.1"/>
</dbReference>
<sequence length="225" mass="22591">MSTRTSRPTRWGPVLIVALSLLVGGCSVDGEATAGGGADLSPLAVAPADFPAGTATRLPAPAVPAALADLTGRPLHGSVDPADCTPHQVPADGAAILVGPDPATSTATFTAAVVHVDDELAQVTELAERCARTTTGAAPTATSTVLTEVMPAPERGSVDTSALRRRMTTGGGEAPLITATTTLLAQQDGIRVIVEYRQQGAGPMTAETGAALDELFDKAVTAAFG</sequence>
<reference evidence="1 2" key="1">
    <citation type="submission" date="2024-01" db="EMBL/GenBank/DDBJ databases">
        <title>Draft genome sequence of Gordonia sp. LSe1-13.</title>
        <authorList>
            <person name="Suphannarot A."/>
            <person name="Mingma R."/>
        </authorList>
    </citation>
    <scope>NUCLEOTIDE SEQUENCE [LARGE SCALE GENOMIC DNA]</scope>
    <source>
        <strain evidence="1 2">LSe1-13</strain>
    </source>
</reference>